<evidence type="ECO:0000256" key="1">
    <source>
        <dbReference type="SAM" id="SignalP"/>
    </source>
</evidence>
<keyword evidence="1" id="KW-0732">Signal</keyword>
<dbReference type="AlphaFoldDB" id="A0A3Q8X7P3"/>
<protein>
    <recommendedName>
        <fullName evidence="2">Atrophied bacterial Ig domain-containing protein</fullName>
    </recommendedName>
</protein>
<gene>
    <name evidence="3" type="ORF">EJC50_18900</name>
</gene>
<organism evidence="3 4">
    <name type="scientific">Paenibacillus albus</name>
    <dbReference type="NCBI Taxonomy" id="2495582"/>
    <lineage>
        <taxon>Bacteria</taxon>
        <taxon>Bacillati</taxon>
        <taxon>Bacillota</taxon>
        <taxon>Bacilli</taxon>
        <taxon>Bacillales</taxon>
        <taxon>Paenibacillaceae</taxon>
        <taxon>Paenibacillus</taxon>
    </lineage>
</organism>
<dbReference type="KEGG" id="palb:EJC50_18900"/>
<evidence type="ECO:0000313" key="4">
    <source>
        <dbReference type="Proteomes" id="UP000272528"/>
    </source>
</evidence>
<proteinExistence type="predicted"/>
<evidence type="ECO:0000259" key="2">
    <source>
        <dbReference type="Pfam" id="PF20578"/>
    </source>
</evidence>
<evidence type="ECO:0000313" key="3">
    <source>
        <dbReference type="EMBL" id="AZN41513.1"/>
    </source>
</evidence>
<feature type="chain" id="PRO_5018623404" description="Atrophied bacterial Ig domain-containing protein" evidence="1">
    <location>
        <begin position="24"/>
        <end position="470"/>
    </location>
</feature>
<feature type="domain" description="Atrophied bacterial Ig" evidence="2">
    <location>
        <begin position="381"/>
        <end position="469"/>
    </location>
</feature>
<dbReference type="Pfam" id="PF20578">
    <property type="entry name" value="aBig_2"/>
    <property type="match status" value="4"/>
</dbReference>
<dbReference type="RefSeq" id="WP_126017220.1">
    <property type="nucleotide sequence ID" value="NZ_CP034437.1"/>
</dbReference>
<feature type="domain" description="Atrophied bacterial Ig" evidence="2">
    <location>
        <begin position="91"/>
        <end position="177"/>
    </location>
</feature>
<dbReference type="OrthoDB" id="2481354at2"/>
<name>A0A3Q8X7P3_9BACL</name>
<keyword evidence="4" id="KW-1185">Reference proteome</keyword>
<feature type="signal peptide" evidence="1">
    <location>
        <begin position="1"/>
        <end position="23"/>
    </location>
</feature>
<dbReference type="EMBL" id="CP034437">
    <property type="protein sequence ID" value="AZN41513.1"/>
    <property type="molecule type" value="Genomic_DNA"/>
</dbReference>
<dbReference type="InterPro" id="IPR046780">
    <property type="entry name" value="aBig_2"/>
</dbReference>
<accession>A0A3Q8X7P3</accession>
<reference evidence="4" key="1">
    <citation type="submission" date="2018-12" db="EMBL/GenBank/DDBJ databases">
        <title>Genome sequence of Peanibacillus sp.</title>
        <authorList>
            <person name="Subramani G."/>
            <person name="Srinivasan S."/>
            <person name="Kim M.K."/>
        </authorList>
    </citation>
    <scope>NUCLEOTIDE SEQUENCE [LARGE SCALE GENOMIC DNA]</scope>
    <source>
        <strain evidence="4">18JY67-1</strain>
    </source>
</reference>
<sequence>MKKWAVVMLVLSMFAFTSSTALAHGNDHKDDWNKGKLQSCNEVVASLNATLAKVKNDWTRTVLKRMIANFKAECSQGSSNGNGSQNDNNIVNADKSALALQFLGNDNANSVTLPIILPQTGKNGSSISWVSSNPSVISNDGLTIRRSTNVDIAVNLTAVIKRNSASVSKTFRVVVKANLPQMTDVQRVQMDSAALAIKFGGSDTINSVTQPLNELPAKGVNGSTIKWTSMLPSVISNDGKTVVRPSNSSGNAVVVLTADIKSGNYSETKIFVLTVKAGLPDAQRVAADKAALQITYGGSDTINRVTRPVVLPSTGVNGSNITWTTSAASVLSADGKTIHRPAAGSAASYVVMTAIISSGSSTDVKIFVLTVKPQFTSAERVAADKAELAISYRYGDNASSVTGSITLPTGGYYGSKIIWYSSNPSLISDNGTLLYRPANNQSDVSVTLTAFISNGDSGDIKTFTVKVKHY</sequence>
<dbReference type="Proteomes" id="UP000272528">
    <property type="component" value="Chromosome"/>
</dbReference>
<feature type="domain" description="Atrophied bacterial Ig" evidence="2">
    <location>
        <begin position="285"/>
        <end position="373"/>
    </location>
</feature>
<feature type="domain" description="Atrophied bacterial Ig" evidence="2">
    <location>
        <begin position="188"/>
        <end position="277"/>
    </location>
</feature>